<reference evidence="3" key="1">
    <citation type="journal article" date="2014" name="Int. J. Syst. Evol. Microbiol.">
        <title>Complete genome sequence of Corynebacterium casei LMG S-19264T (=DSM 44701T), isolated from a smear-ripened cheese.</title>
        <authorList>
            <consortium name="US DOE Joint Genome Institute (JGI-PGF)"/>
            <person name="Walter F."/>
            <person name="Albersmeier A."/>
            <person name="Kalinowski J."/>
            <person name="Ruckert C."/>
        </authorList>
    </citation>
    <scope>NUCLEOTIDE SEQUENCE</scope>
    <source>
        <strain evidence="3">JCM 18487</strain>
    </source>
</reference>
<evidence type="ECO:0000313" key="3">
    <source>
        <dbReference type="EMBL" id="GGJ05758.1"/>
    </source>
</evidence>
<evidence type="ECO:0000256" key="2">
    <source>
        <dbReference type="SAM" id="Phobius"/>
    </source>
</evidence>
<feature type="compositionally biased region" description="Basic residues" evidence="1">
    <location>
        <begin position="194"/>
        <end position="215"/>
    </location>
</feature>
<organism evidence="3 4">
    <name type="scientific">Alicyclobacillus cellulosilyticus</name>
    <dbReference type="NCBI Taxonomy" id="1003997"/>
    <lineage>
        <taxon>Bacteria</taxon>
        <taxon>Bacillati</taxon>
        <taxon>Bacillota</taxon>
        <taxon>Bacilli</taxon>
        <taxon>Bacillales</taxon>
        <taxon>Alicyclobacillaceae</taxon>
        <taxon>Alicyclobacillus</taxon>
    </lineage>
</organism>
<keyword evidence="2" id="KW-0472">Membrane</keyword>
<reference evidence="3" key="2">
    <citation type="submission" date="2020-09" db="EMBL/GenBank/DDBJ databases">
        <authorList>
            <person name="Sun Q."/>
            <person name="Ohkuma M."/>
        </authorList>
    </citation>
    <scope>NUCLEOTIDE SEQUENCE</scope>
    <source>
        <strain evidence="3">JCM 18487</strain>
    </source>
</reference>
<protein>
    <submittedName>
        <fullName evidence="3">Uncharacterized protein</fullName>
    </submittedName>
</protein>
<keyword evidence="4" id="KW-1185">Reference proteome</keyword>
<comment type="caution">
    <text evidence="3">The sequence shown here is derived from an EMBL/GenBank/DDBJ whole genome shotgun (WGS) entry which is preliminary data.</text>
</comment>
<dbReference type="RefSeq" id="WP_188881975.1">
    <property type="nucleotide sequence ID" value="NZ_BMOY01000018.1"/>
</dbReference>
<accession>A0A917K9H3</accession>
<feature type="compositionally biased region" description="Polar residues" evidence="1">
    <location>
        <begin position="177"/>
        <end position="188"/>
    </location>
</feature>
<keyword evidence="2" id="KW-1133">Transmembrane helix</keyword>
<feature type="transmembrane region" description="Helical" evidence="2">
    <location>
        <begin position="119"/>
        <end position="137"/>
    </location>
</feature>
<name>A0A917K9H3_9BACL</name>
<evidence type="ECO:0000313" key="4">
    <source>
        <dbReference type="Proteomes" id="UP000637695"/>
    </source>
</evidence>
<evidence type="ECO:0000256" key="1">
    <source>
        <dbReference type="SAM" id="MobiDB-lite"/>
    </source>
</evidence>
<keyword evidence="2" id="KW-0812">Transmembrane</keyword>
<dbReference type="Proteomes" id="UP000637695">
    <property type="component" value="Unassembled WGS sequence"/>
</dbReference>
<proteinExistence type="predicted"/>
<dbReference type="AlphaFoldDB" id="A0A917K9H3"/>
<feature type="region of interest" description="Disordered" evidence="1">
    <location>
        <begin position="158"/>
        <end position="215"/>
    </location>
</feature>
<gene>
    <name evidence="3" type="ORF">GCM10010885_13620</name>
</gene>
<feature type="transmembrane region" description="Helical" evidence="2">
    <location>
        <begin position="20"/>
        <end position="38"/>
    </location>
</feature>
<dbReference type="EMBL" id="BMOY01000018">
    <property type="protein sequence ID" value="GGJ05758.1"/>
    <property type="molecule type" value="Genomic_DNA"/>
</dbReference>
<sequence>MAGRRFRRRAVHPLHPWRLALGGGMAAATLALMIHVLYPFQNVNPFYHEATIGEPVIDDWKYGGEDEEGYLRFYNDKAGETVVEPPSAHTFDADGRFVVIEGHTAGTLTFAEPYGAIPLPYLLSTLAALALGVGLLARRRQRLQKRRFGARGWPIQPPRRVRFRSAPGPQPHVPAGSSPSLTLASGTASARLRFPFRRPKRFRPHRGGVWRPRRR</sequence>